<dbReference type="Proteomes" id="UP000297245">
    <property type="component" value="Unassembled WGS sequence"/>
</dbReference>
<dbReference type="Pfam" id="PF13668">
    <property type="entry name" value="Ferritin_2"/>
    <property type="match status" value="1"/>
</dbReference>
<name>A0A4S8MDX9_DENBC</name>
<sequence length="148" mass="16348">MPLSIKACSPHQRHHPSRFSPSLLFLRSSWEPGCTPGFLTGASGLFLINQQFFLKMRYTLSVLALALAVSARPAPTRRQQNLDLTVLKFADVLEQFESGFYSAALSKFQESDFTSAGFVSSDVPVQQFTVIQSDEATHSTVLQGGNKY</sequence>
<protein>
    <submittedName>
        <fullName evidence="1">Uncharacterized protein</fullName>
    </submittedName>
</protein>
<gene>
    <name evidence="1" type="ORF">K435DRAFT_854646</name>
</gene>
<dbReference type="AlphaFoldDB" id="A0A4S8MDX9"/>
<evidence type="ECO:0000313" key="2">
    <source>
        <dbReference type="Proteomes" id="UP000297245"/>
    </source>
</evidence>
<accession>A0A4S8MDX9</accession>
<proteinExistence type="predicted"/>
<reference evidence="1 2" key="1">
    <citation type="journal article" date="2019" name="Nat. Ecol. Evol.">
        <title>Megaphylogeny resolves global patterns of mushroom evolution.</title>
        <authorList>
            <person name="Varga T."/>
            <person name="Krizsan K."/>
            <person name="Foldi C."/>
            <person name="Dima B."/>
            <person name="Sanchez-Garcia M."/>
            <person name="Sanchez-Ramirez S."/>
            <person name="Szollosi G.J."/>
            <person name="Szarkandi J.G."/>
            <person name="Papp V."/>
            <person name="Albert L."/>
            <person name="Andreopoulos W."/>
            <person name="Angelini C."/>
            <person name="Antonin V."/>
            <person name="Barry K.W."/>
            <person name="Bougher N.L."/>
            <person name="Buchanan P."/>
            <person name="Buyck B."/>
            <person name="Bense V."/>
            <person name="Catcheside P."/>
            <person name="Chovatia M."/>
            <person name="Cooper J."/>
            <person name="Damon W."/>
            <person name="Desjardin D."/>
            <person name="Finy P."/>
            <person name="Geml J."/>
            <person name="Haridas S."/>
            <person name="Hughes K."/>
            <person name="Justo A."/>
            <person name="Karasinski D."/>
            <person name="Kautmanova I."/>
            <person name="Kiss B."/>
            <person name="Kocsube S."/>
            <person name="Kotiranta H."/>
            <person name="LaButti K.M."/>
            <person name="Lechner B.E."/>
            <person name="Liimatainen K."/>
            <person name="Lipzen A."/>
            <person name="Lukacs Z."/>
            <person name="Mihaltcheva S."/>
            <person name="Morgado L.N."/>
            <person name="Niskanen T."/>
            <person name="Noordeloos M.E."/>
            <person name="Ohm R.A."/>
            <person name="Ortiz-Santana B."/>
            <person name="Ovrebo C."/>
            <person name="Racz N."/>
            <person name="Riley R."/>
            <person name="Savchenko A."/>
            <person name="Shiryaev A."/>
            <person name="Soop K."/>
            <person name="Spirin V."/>
            <person name="Szebenyi C."/>
            <person name="Tomsovsky M."/>
            <person name="Tulloss R.E."/>
            <person name="Uehling J."/>
            <person name="Grigoriev I.V."/>
            <person name="Vagvolgyi C."/>
            <person name="Papp T."/>
            <person name="Martin F.M."/>
            <person name="Miettinen O."/>
            <person name="Hibbett D.S."/>
            <person name="Nagy L.G."/>
        </authorList>
    </citation>
    <scope>NUCLEOTIDE SEQUENCE [LARGE SCALE GENOMIC DNA]</scope>
    <source>
        <strain evidence="1 2">CBS 962.96</strain>
    </source>
</reference>
<evidence type="ECO:0000313" key="1">
    <source>
        <dbReference type="EMBL" id="THV00562.1"/>
    </source>
</evidence>
<dbReference type="EMBL" id="ML179102">
    <property type="protein sequence ID" value="THV00562.1"/>
    <property type="molecule type" value="Genomic_DNA"/>
</dbReference>
<organism evidence="1 2">
    <name type="scientific">Dendrothele bispora (strain CBS 962.96)</name>
    <dbReference type="NCBI Taxonomy" id="1314807"/>
    <lineage>
        <taxon>Eukaryota</taxon>
        <taxon>Fungi</taxon>
        <taxon>Dikarya</taxon>
        <taxon>Basidiomycota</taxon>
        <taxon>Agaricomycotina</taxon>
        <taxon>Agaricomycetes</taxon>
        <taxon>Agaricomycetidae</taxon>
        <taxon>Agaricales</taxon>
        <taxon>Agaricales incertae sedis</taxon>
        <taxon>Dendrothele</taxon>
    </lineage>
</organism>
<dbReference type="OrthoDB" id="1001765at2759"/>
<keyword evidence="2" id="KW-1185">Reference proteome</keyword>